<dbReference type="PANTHER" id="PTHR45663">
    <property type="entry name" value="GEO12009P1"/>
    <property type="match status" value="1"/>
</dbReference>
<organism evidence="11 12">
    <name type="scientific">Bifidobacterium magnum</name>
    <dbReference type="NCBI Taxonomy" id="1692"/>
    <lineage>
        <taxon>Bacteria</taxon>
        <taxon>Bacillati</taxon>
        <taxon>Actinomycetota</taxon>
        <taxon>Actinomycetes</taxon>
        <taxon>Bifidobacteriales</taxon>
        <taxon>Bifidobacteriaceae</taxon>
        <taxon>Bifidobacterium</taxon>
    </lineage>
</organism>
<evidence type="ECO:0000256" key="9">
    <source>
        <dbReference type="PIRSR" id="PIRSR000077-4"/>
    </source>
</evidence>
<sequence length="122" mass="13383">MATHEVTSANFERVIADNELVFIDFWASWCGPCRAFGPIFEKASEANTDIYFGKVDIDKNQDLANQAGIQAVPTLMIAKKGHIVFQQAGALRAEDLDSVIDQAKKLDVEAALAKAQEEANKQ</sequence>
<dbReference type="PANTHER" id="PTHR45663:SF40">
    <property type="entry name" value="THIOREDOXIN 2"/>
    <property type="match status" value="1"/>
</dbReference>
<evidence type="ECO:0000313" key="11">
    <source>
        <dbReference type="EMBL" id="KFI69593.1"/>
    </source>
</evidence>
<dbReference type="NCBIfam" id="TIGR01068">
    <property type="entry name" value="thioredoxin"/>
    <property type="match status" value="1"/>
</dbReference>
<dbReference type="PIRSF" id="PIRSF000077">
    <property type="entry name" value="Thioredoxin"/>
    <property type="match status" value="1"/>
</dbReference>
<evidence type="ECO:0000256" key="2">
    <source>
        <dbReference type="ARBA" id="ARBA00022448"/>
    </source>
</evidence>
<dbReference type="GO" id="GO:0015035">
    <property type="term" value="F:protein-disulfide reductase activity"/>
    <property type="evidence" value="ECO:0007669"/>
    <property type="project" value="UniProtKB-UniRule"/>
</dbReference>
<name>A0A087BEZ3_9BIFI</name>
<feature type="active site" description="Nucleophile" evidence="8">
    <location>
        <position position="30"/>
    </location>
</feature>
<keyword evidence="4 9" id="KW-1015">Disulfide bond</keyword>
<evidence type="ECO:0000256" key="5">
    <source>
        <dbReference type="ARBA" id="ARBA00023284"/>
    </source>
</evidence>
<evidence type="ECO:0000256" key="7">
    <source>
        <dbReference type="PIRNR" id="PIRNR000077"/>
    </source>
</evidence>
<feature type="site" description="Deprotonates C-terminal active site Cys" evidence="8">
    <location>
        <position position="24"/>
    </location>
</feature>
<comment type="caution">
    <text evidence="11">The sequence shown here is derived from an EMBL/GenBank/DDBJ whole genome shotgun (WGS) entry which is preliminary data.</text>
</comment>
<dbReference type="GO" id="GO:0005829">
    <property type="term" value="C:cytosol"/>
    <property type="evidence" value="ECO:0007669"/>
    <property type="project" value="TreeGrafter"/>
</dbReference>
<evidence type="ECO:0000256" key="6">
    <source>
        <dbReference type="NCBIfam" id="TIGR01068"/>
    </source>
</evidence>
<feature type="site" description="Contributes to redox potential value" evidence="8">
    <location>
        <position position="31"/>
    </location>
</feature>
<dbReference type="PROSITE" id="PS00194">
    <property type="entry name" value="THIOREDOXIN_1"/>
    <property type="match status" value="1"/>
</dbReference>
<keyword evidence="12" id="KW-1185">Reference proteome</keyword>
<dbReference type="PROSITE" id="PS51352">
    <property type="entry name" value="THIOREDOXIN_2"/>
    <property type="match status" value="1"/>
</dbReference>
<dbReference type="eggNOG" id="COG0526">
    <property type="taxonomic scope" value="Bacteria"/>
</dbReference>
<feature type="domain" description="Thioredoxin" evidence="10">
    <location>
        <begin position="1"/>
        <end position="105"/>
    </location>
</feature>
<comment type="similarity">
    <text evidence="1 7">Belongs to the thioredoxin family.</text>
</comment>
<dbReference type="Gene3D" id="3.40.30.10">
    <property type="entry name" value="Glutaredoxin"/>
    <property type="match status" value="1"/>
</dbReference>
<keyword evidence="2" id="KW-0813">Transport</keyword>
<evidence type="ECO:0000259" key="10">
    <source>
        <dbReference type="PROSITE" id="PS51352"/>
    </source>
</evidence>
<dbReference type="SUPFAM" id="SSF52833">
    <property type="entry name" value="Thioredoxin-like"/>
    <property type="match status" value="1"/>
</dbReference>
<dbReference type="InterPro" id="IPR013766">
    <property type="entry name" value="Thioredoxin_domain"/>
</dbReference>
<evidence type="ECO:0000256" key="3">
    <source>
        <dbReference type="ARBA" id="ARBA00022982"/>
    </source>
</evidence>
<protein>
    <recommendedName>
        <fullName evidence="6 7">Thioredoxin</fullName>
    </recommendedName>
</protein>
<dbReference type="EMBL" id="JGZB01000001">
    <property type="protein sequence ID" value="KFI69593.1"/>
    <property type="molecule type" value="Genomic_DNA"/>
</dbReference>
<evidence type="ECO:0000256" key="4">
    <source>
        <dbReference type="ARBA" id="ARBA00023157"/>
    </source>
</evidence>
<evidence type="ECO:0000313" key="12">
    <source>
        <dbReference type="Proteomes" id="UP000029052"/>
    </source>
</evidence>
<dbReference type="PRINTS" id="PR00421">
    <property type="entry name" value="THIOREDOXIN"/>
</dbReference>
<dbReference type="CDD" id="cd02947">
    <property type="entry name" value="TRX_family"/>
    <property type="match status" value="1"/>
</dbReference>
<feature type="site" description="Contributes to redox potential value" evidence="8">
    <location>
        <position position="32"/>
    </location>
</feature>
<proteinExistence type="inferred from homology"/>
<gene>
    <name evidence="11" type="ORF">BMAGN_1311</name>
</gene>
<dbReference type="AlphaFoldDB" id="A0A087BEZ3"/>
<dbReference type="InterPro" id="IPR036249">
    <property type="entry name" value="Thioredoxin-like_sf"/>
</dbReference>
<dbReference type="Proteomes" id="UP000029052">
    <property type="component" value="Unassembled WGS sequence"/>
</dbReference>
<dbReference type="STRING" id="1692.BMAGN_1311"/>
<dbReference type="InterPro" id="IPR005746">
    <property type="entry name" value="Thioredoxin"/>
</dbReference>
<feature type="disulfide bond" description="Redox-active" evidence="9">
    <location>
        <begin position="30"/>
        <end position="33"/>
    </location>
</feature>
<dbReference type="InterPro" id="IPR017937">
    <property type="entry name" value="Thioredoxin_CS"/>
</dbReference>
<evidence type="ECO:0000256" key="8">
    <source>
        <dbReference type="PIRSR" id="PIRSR000077-1"/>
    </source>
</evidence>
<dbReference type="Pfam" id="PF00085">
    <property type="entry name" value="Thioredoxin"/>
    <property type="match status" value="1"/>
</dbReference>
<dbReference type="RefSeq" id="WP_022859834.1">
    <property type="nucleotide sequence ID" value="NZ_JGZB01000001.1"/>
</dbReference>
<accession>A0A087BEZ3</accession>
<keyword evidence="3" id="KW-0249">Electron transport</keyword>
<evidence type="ECO:0000256" key="1">
    <source>
        <dbReference type="ARBA" id="ARBA00008987"/>
    </source>
</evidence>
<feature type="active site" description="Nucleophile" evidence="8">
    <location>
        <position position="33"/>
    </location>
</feature>
<reference evidence="11 12" key="1">
    <citation type="submission" date="2014-03" db="EMBL/GenBank/DDBJ databases">
        <title>Genomics of Bifidobacteria.</title>
        <authorList>
            <person name="Ventura M."/>
            <person name="Milani C."/>
            <person name="Lugli G.A."/>
        </authorList>
    </citation>
    <scope>NUCLEOTIDE SEQUENCE [LARGE SCALE GENOMIC DNA]</scope>
    <source>
        <strain evidence="11 12">LMG 11591</strain>
    </source>
</reference>
<keyword evidence="11" id="KW-0560">Oxidoreductase</keyword>
<keyword evidence="5 9" id="KW-0676">Redox-active center</keyword>